<evidence type="ECO:0000313" key="3">
    <source>
        <dbReference type="Proteomes" id="UP001597131"/>
    </source>
</evidence>
<dbReference type="CDD" id="cd01300">
    <property type="entry name" value="YtcJ_like"/>
    <property type="match status" value="1"/>
</dbReference>
<dbReference type="PANTHER" id="PTHR22642">
    <property type="entry name" value="IMIDAZOLONEPROPIONASE"/>
    <property type="match status" value="1"/>
</dbReference>
<dbReference type="PROSITE" id="PS51257">
    <property type="entry name" value="PROKAR_LIPOPROTEIN"/>
    <property type="match status" value="1"/>
</dbReference>
<dbReference type="PANTHER" id="PTHR22642:SF2">
    <property type="entry name" value="PROTEIN LONG AFTER FAR-RED 3"/>
    <property type="match status" value="1"/>
</dbReference>
<name>A0ABW3NUR1_9FLAO</name>
<dbReference type="Proteomes" id="UP001597131">
    <property type="component" value="Unassembled WGS sequence"/>
</dbReference>
<dbReference type="EC" id="3.5.-.-" evidence="2"/>
<dbReference type="Gene3D" id="3.10.310.70">
    <property type="match status" value="1"/>
</dbReference>
<dbReference type="Pfam" id="PF07969">
    <property type="entry name" value="Amidohydro_3"/>
    <property type="match status" value="1"/>
</dbReference>
<proteinExistence type="predicted"/>
<dbReference type="GO" id="GO:0016787">
    <property type="term" value="F:hydrolase activity"/>
    <property type="evidence" value="ECO:0007669"/>
    <property type="project" value="UniProtKB-KW"/>
</dbReference>
<dbReference type="InterPro" id="IPR011059">
    <property type="entry name" value="Metal-dep_hydrolase_composite"/>
</dbReference>
<keyword evidence="2" id="KW-0378">Hydrolase</keyword>
<evidence type="ECO:0000313" key="2">
    <source>
        <dbReference type="EMBL" id="MFD1096625.1"/>
    </source>
</evidence>
<dbReference type="InterPro" id="IPR032466">
    <property type="entry name" value="Metal_Hydrolase"/>
</dbReference>
<dbReference type="RefSeq" id="WP_380746449.1">
    <property type="nucleotide sequence ID" value="NZ_JBHTLI010000003.1"/>
</dbReference>
<dbReference type="SUPFAM" id="SSF51556">
    <property type="entry name" value="Metallo-dependent hydrolases"/>
    <property type="match status" value="1"/>
</dbReference>
<dbReference type="SUPFAM" id="SSF51338">
    <property type="entry name" value="Composite domain of metallo-dependent hydrolases"/>
    <property type="match status" value="1"/>
</dbReference>
<accession>A0ABW3NUR1</accession>
<reference evidence="3" key="1">
    <citation type="journal article" date="2019" name="Int. J. Syst. Evol. Microbiol.">
        <title>The Global Catalogue of Microorganisms (GCM) 10K type strain sequencing project: providing services to taxonomists for standard genome sequencing and annotation.</title>
        <authorList>
            <consortium name="The Broad Institute Genomics Platform"/>
            <consortium name="The Broad Institute Genome Sequencing Center for Infectious Disease"/>
            <person name="Wu L."/>
            <person name="Ma J."/>
        </authorList>
    </citation>
    <scope>NUCLEOTIDE SEQUENCE [LARGE SCALE GENOMIC DNA]</scope>
    <source>
        <strain evidence="3">CCUG 64793</strain>
    </source>
</reference>
<gene>
    <name evidence="2" type="ORF">ACFQ3Q_12755</name>
</gene>
<evidence type="ECO:0000259" key="1">
    <source>
        <dbReference type="Pfam" id="PF07969"/>
    </source>
</evidence>
<feature type="domain" description="Amidohydrolase 3" evidence="1">
    <location>
        <begin position="73"/>
        <end position="542"/>
    </location>
</feature>
<dbReference type="Gene3D" id="2.30.40.10">
    <property type="entry name" value="Urease, subunit C, domain 1"/>
    <property type="match status" value="1"/>
</dbReference>
<dbReference type="InterPro" id="IPR033932">
    <property type="entry name" value="YtcJ-like"/>
</dbReference>
<keyword evidence="3" id="KW-1185">Reference proteome</keyword>
<comment type="caution">
    <text evidence="2">The sequence shown here is derived from an EMBL/GenBank/DDBJ whole genome shotgun (WGS) entry which is preliminary data.</text>
</comment>
<protein>
    <submittedName>
        <fullName evidence="2">Amidohydrolase</fullName>
        <ecNumber evidence="2">3.5.-.-</ecNumber>
    </submittedName>
</protein>
<dbReference type="InterPro" id="IPR013108">
    <property type="entry name" value="Amidohydro_3"/>
</dbReference>
<dbReference type="Gene3D" id="3.20.20.140">
    <property type="entry name" value="Metal-dependent hydrolases"/>
    <property type="match status" value="1"/>
</dbReference>
<dbReference type="EMBL" id="JBHTLI010000003">
    <property type="protein sequence ID" value="MFD1096625.1"/>
    <property type="molecule type" value="Genomic_DNA"/>
</dbReference>
<organism evidence="2 3">
    <name type="scientific">Salegentibacter chungangensis</name>
    <dbReference type="NCBI Taxonomy" id="1335724"/>
    <lineage>
        <taxon>Bacteria</taxon>
        <taxon>Pseudomonadati</taxon>
        <taxon>Bacteroidota</taxon>
        <taxon>Flavobacteriia</taxon>
        <taxon>Flavobacteriales</taxon>
        <taxon>Flavobacteriaceae</taxon>
        <taxon>Salegentibacter</taxon>
    </lineage>
</organism>
<sequence length="547" mass="61271">MKKILLNLSLLILLISCKGNQKEEADLLVFNANVYTVDKDFSKISAFVVKDGKFVATGTKEQLSEKYNAAEKLDAGGKSIYPGFIDAHAHYYNLGLQQQKVDLTGTKSFREVVARISEFQKEHNTGFITGRGWDQNDWEVKEFPNKDTLDRLFPETPIAVTRIDGHALLANQAALDKAGITVDTKFEGGDIEQKNGKLTGIIVDNPMMLIEKAEPEADIKTNTEALLAAQEICLSYGLTTVDDAGIDKEIIDLMDSLQKQEELKIRIYAMISNTPENLDHYLSQGPYKTDRLNVRSVKFYGDGALGSRGAALKEEYSDRHGHFGALLSPISEFKKTAERIAKTEFQLNTHAIGDSANFVVLKTYDSLLKSNQNRRWRVEHSQVIDSADFHYFSKNIIPSVQPTHATSDMYWAEDRLGKERLKGAYAYKRLLDQAGLVALGTDFPVEKVSPFLTFYAAVARQDTDNFPEGGFMKDQALSREETLKGMTIWAAYSNFEEEEKGSIEPGKFADFIILDQDIMEIQEDEIPAVKVLKTFVGGEEVYTASKE</sequence>